<evidence type="ECO:0000256" key="1">
    <source>
        <dbReference type="SAM" id="MobiDB-lite"/>
    </source>
</evidence>
<sequence length="217" mass="24438">MESGENTSFKKFICLHCGHVFDSDRDAPKCPNCGRRKVIPLETLGESLKKHKDKLKELGVLPEPDPEPQDSEPQETTVEGKVEAKDLETSKSEPVQIEQKVEASKPESDQEPQNSEPKDSPDDVPESDRLLEKYLEELEDVPEKPKPKKLRPKKSKRSITVPAGPSLLEVLIIIGAIVLIWKWLSSRSSKSDDESNVPRPSETYYQIQRNLGHHVLG</sequence>
<dbReference type="SUPFAM" id="SSF57802">
    <property type="entry name" value="Rubredoxin-like"/>
    <property type="match status" value="1"/>
</dbReference>
<dbReference type="AlphaFoldDB" id="A0A097QWS1"/>
<dbReference type="KEGG" id="teu:TEU_11715"/>
<reference evidence="3 4" key="1">
    <citation type="journal article" date="2015" name="Int. J. Syst. Evol. Microbiol.">
        <title>Thermococcus eurythermalis sp. nov., a conditional piezophilic hyperthermophilic archaeon with a wide temperature range isolated from an oil-immersed chimney in the Guaymas Basin.</title>
        <authorList>
            <person name="Zhao W."/>
            <person name="Zeng X."/>
            <person name="Xiao X."/>
        </authorList>
    </citation>
    <scope>NUCLEOTIDE SEQUENCE [LARGE SCALE GENOMIC DNA]</scope>
    <source>
        <strain evidence="3 4">A501</strain>
        <plasmid evidence="3">unnamed</plasmid>
    </source>
</reference>
<protein>
    <recommendedName>
        <fullName evidence="5">Rubredoxin-like domain-containing protein</fullName>
    </recommendedName>
</protein>
<feature type="compositionally biased region" description="Basic and acidic residues" evidence="1">
    <location>
        <begin position="99"/>
        <end position="108"/>
    </location>
</feature>
<feature type="transmembrane region" description="Helical" evidence="2">
    <location>
        <begin position="159"/>
        <end position="181"/>
    </location>
</feature>
<feature type="region of interest" description="Disordered" evidence="1">
    <location>
        <begin position="43"/>
        <end position="159"/>
    </location>
</feature>
<evidence type="ECO:0000313" key="4">
    <source>
        <dbReference type="Proteomes" id="UP000029980"/>
    </source>
</evidence>
<feature type="compositionally biased region" description="Acidic residues" evidence="1">
    <location>
        <begin position="64"/>
        <end position="73"/>
    </location>
</feature>
<accession>A0A097QWS1</accession>
<feature type="compositionally biased region" description="Basic residues" evidence="1">
    <location>
        <begin position="146"/>
        <end position="157"/>
    </location>
</feature>
<dbReference type="EMBL" id="CP008888">
    <property type="protein sequence ID" value="AIU70944.1"/>
    <property type="molecule type" value="Genomic_DNA"/>
</dbReference>
<name>A0A097QWS1_9EURY</name>
<keyword evidence="2" id="KW-0472">Membrane</keyword>
<evidence type="ECO:0008006" key="5">
    <source>
        <dbReference type="Google" id="ProtNLM"/>
    </source>
</evidence>
<proteinExistence type="predicted"/>
<evidence type="ECO:0000256" key="2">
    <source>
        <dbReference type="SAM" id="Phobius"/>
    </source>
</evidence>
<keyword evidence="4" id="KW-1185">Reference proteome</keyword>
<dbReference type="Proteomes" id="UP000029980">
    <property type="component" value="Plasmid unnamed"/>
</dbReference>
<keyword evidence="2" id="KW-1133">Transmembrane helix</keyword>
<keyword evidence="3" id="KW-0614">Plasmid</keyword>
<keyword evidence="2" id="KW-0812">Transmembrane</keyword>
<dbReference type="CDD" id="cd00350">
    <property type="entry name" value="rubredoxin_like"/>
    <property type="match status" value="1"/>
</dbReference>
<feature type="compositionally biased region" description="Basic and acidic residues" evidence="1">
    <location>
        <begin position="116"/>
        <end position="145"/>
    </location>
</feature>
<organism evidence="3 4">
    <name type="scientific">Thermococcus eurythermalis</name>
    <dbReference type="NCBI Taxonomy" id="1505907"/>
    <lineage>
        <taxon>Archaea</taxon>
        <taxon>Methanobacteriati</taxon>
        <taxon>Methanobacteriota</taxon>
        <taxon>Thermococci</taxon>
        <taxon>Thermococcales</taxon>
        <taxon>Thermococcaceae</taxon>
        <taxon>Thermococcus</taxon>
    </lineage>
</organism>
<feature type="compositionally biased region" description="Basic and acidic residues" evidence="1">
    <location>
        <begin position="78"/>
        <end position="91"/>
    </location>
</feature>
<gene>
    <name evidence="3" type="ORF">TEU_11715</name>
</gene>
<evidence type="ECO:0000313" key="3">
    <source>
        <dbReference type="EMBL" id="AIU70944.1"/>
    </source>
</evidence>
<geneLocation type="plasmid" evidence="4"/>